<sequence length="72" mass="8236">MNPGTFVTLMIFGWLLLAGVTLWAFLRVPMRRARLHSRSEAQAHSHEAPAPQAQPQAAPRRRHAGWLTWSHR</sequence>
<dbReference type="RefSeq" id="WP_043273722.1">
    <property type="nucleotide sequence ID" value="NZ_BDGS01000001.1"/>
</dbReference>
<accession>A0A127MSD1</accession>
<keyword evidence="2" id="KW-1133">Transmembrane helix</keyword>
<evidence type="ECO:0000313" key="3">
    <source>
        <dbReference type="EMBL" id="ANI14975.1"/>
    </source>
</evidence>
<keyword evidence="2" id="KW-0472">Membrane</keyword>
<dbReference type="Proteomes" id="UP000077748">
    <property type="component" value="Chromosome"/>
</dbReference>
<feature type="transmembrane region" description="Helical" evidence="2">
    <location>
        <begin position="6"/>
        <end position="26"/>
    </location>
</feature>
<reference evidence="3 4" key="1">
    <citation type="submission" date="2016-05" db="EMBL/GenBank/DDBJ databases">
        <title>Genome Sequence of Pseudomonas citronellolis Strain SJTE-3, an Estrogens and Persistent Organic Pollutants degradation strain.</title>
        <authorList>
            <person name="Liang R."/>
        </authorList>
    </citation>
    <scope>NUCLEOTIDE SEQUENCE [LARGE SCALE GENOMIC DNA]</scope>
    <source>
        <strain evidence="3 4">SJTE-3</strain>
    </source>
</reference>
<organism evidence="3 4">
    <name type="scientific">Pseudomonas citronellolis</name>
    <dbReference type="NCBI Taxonomy" id="53408"/>
    <lineage>
        <taxon>Bacteria</taxon>
        <taxon>Pseudomonadati</taxon>
        <taxon>Pseudomonadota</taxon>
        <taxon>Gammaproteobacteria</taxon>
        <taxon>Pseudomonadales</taxon>
        <taxon>Pseudomonadaceae</taxon>
        <taxon>Pseudomonas</taxon>
    </lineage>
</organism>
<evidence type="ECO:0000313" key="4">
    <source>
        <dbReference type="Proteomes" id="UP000077748"/>
    </source>
</evidence>
<feature type="compositionally biased region" description="Low complexity" evidence="1">
    <location>
        <begin position="48"/>
        <end position="58"/>
    </location>
</feature>
<feature type="compositionally biased region" description="Basic residues" evidence="1">
    <location>
        <begin position="59"/>
        <end position="72"/>
    </location>
</feature>
<feature type="compositionally biased region" description="Basic and acidic residues" evidence="1">
    <location>
        <begin position="37"/>
        <end position="47"/>
    </location>
</feature>
<dbReference type="EMBL" id="CP015878">
    <property type="protein sequence ID" value="ANI14975.1"/>
    <property type="molecule type" value="Genomic_DNA"/>
</dbReference>
<evidence type="ECO:0000256" key="1">
    <source>
        <dbReference type="SAM" id="MobiDB-lite"/>
    </source>
</evidence>
<protein>
    <submittedName>
        <fullName evidence="3">Uncharacterized protein</fullName>
    </submittedName>
</protein>
<dbReference type="AlphaFoldDB" id="A0A127MSD1"/>
<keyword evidence="2" id="KW-0812">Transmembrane</keyword>
<name>A0A127MSD1_9PSED</name>
<dbReference type="GeneID" id="72995875"/>
<gene>
    <name evidence="3" type="ORF">A9C11_13695</name>
</gene>
<proteinExistence type="predicted"/>
<evidence type="ECO:0000256" key="2">
    <source>
        <dbReference type="SAM" id="Phobius"/>
    </source>
</evidence>
<dbReference type="KEGG" id="pcq:PcP3B5_27800"/>
<feature type="region of interest" description="Disordered" evidence="1">
    <location>
        <begin position="36"/>
        <end position="72"/>
    </location>
</feature>